<sequence>MPQSTAALMAPFMAGAILSILMLAGMALTGGGIYAIVKKDDRKRGVLMIVAGLVMFANVAISAIPGPDLPGLENSTP</sequence>
<comment type="caution">
    <text evidence="2">The sequence shown here is derived from an EMBL/GenBank/DDBJ whole genome shotgun (WGS) entry which is preliminary data.</text>
</comment>
<gene>
    <name evidence="2" type="ORF">IQ35_00015</name>
</gene>
<keyword evidence="1" id="KW-1133">Transmembrane helix</keyword>
<keyword evidence="1" id="KW-0812">Transmembrane</keyword>
<proteinExistence type="predicted"/>
<keyword evidence="3" id="KW-1185">Reference proteome</keyword>
<evidence type="ECO:0000313" key="2">
    <source>
        <dbReference type="EMBL" id="TWH97423.1"/>
    </source>
</evidence>
<accession>A0A562KQF1</accession>
<reference evidence="2 3" key="1">
    <citation type="journal article" date="2015" name="Stand. Genomic Sci.">
        <title>Genomic Encyclopedia of Bacterial and Archaeal Type Strains, Phase III: the genomes of soil and plant-associated and newly described type strains.</title>
        <authorList>
            <person name="Whitman W.B."/>
            <person name="Woyke T."/>
            <person name="Klenk H.P."/>
            <person name="Zhou Y."/>
            <person name="Lilburn T.G."/>
            <person name="Beck B.J."/>
            <person name="De Vos P."/>
            <person name="Vandamme P."/>
            <person name="Eisen J.A."/>
            <person name="Garrity G."/>
            <person name="Hugenholtz P."/>
            <person name="Kyrpides N.C."/>
        </authorList>
    </citation>
    <scope>NUCLEOTIDE SEQUENCE [LARGE SCALE GENOMIC DNA]</scope>
    <source>
        <strain evidence="2 3">CGMCC 1.7748</strain>
    </source>
</reference>
<evidence type="ECO:0000256" key="1">
    <source>
        <dbReference type="SAM" id="Phobius"/>
    </source>
</evidence>
<name>A0A562KQF1_SPHWJ</name>
<protein>
    <submittedName>
        <fullName evidence="2">Uncharacterized protein</fullName>
    </submittedName>
</protein>
<dbReference type="Proteomes" id="UP000316624">
    <property type="component" value="Unassembled WGS sequence"/>
</dbReference>
<feature type="transmembrane region" description="Helical" evidence="1">
    <location>
        <begin position="12"/>
        <end position="37"/>
    </location>
</feature>
<dbReference type="AlphaFoldDB" id="A0A562KQF1"/>
<feature type="transmembrane region" description="Helical" evidence="1">
    <location>
        <begin position="46"/>
        <end position="64"/>
    </location>
</feature>
<organism evidence="2 3">
    <name type="scientific">Sphingobium wenxiniae (strain DSM 21828 / CGMCC 1.7748 / JZ-1)</name>
    <dbReference type="NCBI Taxonomy" id="595605"/>
    <lineage>
        <taxon>Bacteria</taxon>
        <taxon>Pseudomonadati</taxon>
        <taxon>Pseudomonadota</taxon>
        <taxon>Alphaproteobacteria</taxon>
        <taxon>Sphingomonadales</taxon>
        <taxon>Sphingomonadaceae</taxon>
        <taxon>Sphingobium</taxon>
    </lineage>
</organism>
<keyword evidence="1" id="KW-0472">Membrane</keyword>
<evidence type="ECO:0000313" key="3">
    <source>
        <dbReference type="Proteomes" id="UP000316624"/>
    </source>
</evidence>
<dbReference type="EMBL" id="VLKK01000001">
    <property type="protein sequence ID" value="TWH97423.1"/>
    <property type="molecule type" value="Genomic_DNA"/>
</dbReference>